<dbReference type="Pfam" id="PF14026">
    <property type="entry name" value="SCO4226-like"/>
    <property type="match status" value="1"/>
</dbReference>
<dbReference type="KEGG" id="ote:Oter_3283"/>
<proteinExistence type="predicted"/>
<evidence type="ECO:0008006" key="3">
    <source>
        <dbReference type="Google" id="ProtNLM"/>
    </source>
</evidence>
<gene>
    <name evidence="1" type="ordered locus">Oter_3283</name>
</gene>
<dbReference type="InterPro" id="IPR025336">
    <property type="entry name" value="SCO4226-like"/>
</dbReference>
<dbReference type="Proteomes" id="UP000007013">
    <property type="component" value="Chromosome"/>
</dbReference>
<evidence type="ECO:0000313" key="1">
    <source>
        <dbReference type="EMBL" id="ACB76562.1"/>
    </source>
</evidence>
<sequence>MKTTQKSTVPMKTYVITRANGWGSAAELDAAAAVSARIGNEEMSDRVRWIRSYVTRHEGGRLGTVCVYQATSPEAVREHARRVGMPADAVTEITDTVIIRPDPAQA</sequence>
<protein>
    <recommendedName>
        <fullName evidence="3">DUF4242 domain-containing protein</fullName>
    </recommendedName>
</protein>
<dbReference type="STRING" id="452637.Oter_3283"/>
<keyword evidence="2" id="KW-1185">Reference proteome</keyword>
<accession>B1ZTA8</accession>
<dbReference type="EMBL" id="CP001032">
    <property type="protein sequence ID" value="ACB76562.1"/>
    <property type="molecule type" value="Genomic_DNA"/>
</dbReference>
<dbReference type="eggNOG" id="ENOG5032TJG">
    <property type="taxonomic scope" value="Bacteria"/>
</dbReference>
<evidence type="ECO:0000313" key="2">
    <source>
        <dbReference type="Proteomes" id="UP000007013"/>
    </source>
</evidence>
<organism evidence="1 2">
    <name type="scientific">Opitutus terrae (strain DSM 11246 / JCM 15787 / PB90-1)</name>
    <dbReference type="NCBI Taxonomy" id="452637"/>
    <lineage>
        <taxon>Bacteria</taxon>
        <taxon>Pseudomonadati</taxon>
        <taxon>Verrucomicrobiota</taxon>
        <taxon>Opitutia</taxon>
        <taxon>Opitutales</taxon>
        <taxon>Opitutaceae</taxon>
        <taxon>Opitutus</taxon>
    </lineage>
</organism>
<name>B1ZTA8_OPITP</name>
<dbReference type="AlphaFoldDB" id="B1ZTA8"/>
<dbReference type="HOGENOM" id="CLU_163976_0_0_0"/>
<reference evidence="1 2" key="1">
    <citation type="journal article" date="2011" name="J. Bacteriol.">
        <title>Genome sequence of the verrucomicrobium Opitutus terrae PB90-1, an abundant inhabitant of rice paddy soil ecosystems.</title>
        <authorList>
            <person name="van Passel M.W."/>
            <person name="Kant R."/>
            <person name="Palva A."/>
            <person name="Copeland A."/>
            <person name="Lucas S."/>
            <person name="Lapidus A."/>
            <person name="Glavina del Rio T."/>
            <person name="Pitluck S."/>
            <person name="Goltsman E."/>
            <person name="Clum A."/>
            <person name="Sun H."/>
            <person name="Schmutz J."/>
            <person name="Larimer F.W."/>
            <person name="Land M.L."/>
            <person name="Hauser L."/>
            <person name="Kyrpides N."/>
            <person name="Mikhailova N."/>
            <person name="Richardson P.P."/>
            <person name="Janssen P.H."/>
            <person name="de Vos W.M."/>
            <person name="Smidt H."/>
        </authorList>
    </citation>
    <scope>NUCLEOTIDE SEQUENCE [LARGE SCALE GENOMIC DNA]</scope>
    <source>
        <strain evidence="2">DSM 11246 / JCM 15787 / PB90-1</strain>
    </source>
</reference>